<comment type="caution">
    <text evidence="2">The sequence shown here is derived from an EMBL/GenBank/DDBJ whole genome shotgun (WGS) entry which is preliminary data.</text>
</comment>
<reference evidence="2" key="1">
    <citation type="submission" date="2020-09" db="EMBL/GenBank/DDBJ databases">
        <title>Genome-Enabled Discovery of Anthraquinone Biosynthesis in Senna tora.</title>
        <authorList>
            <person name="Kang S.-H."/>
            <person name="Pandey R.P."/>
            <person name="Lee C.-M."/>
            <person name="Sim J.-S."/>
            <person name="Jeong J.-T."/>
            <person name="Choi B.-S."/>
            <person name="Jung M."/>
            <person name="Ginzburg D."/>
            <person name="Zhao K."/>
            <person name="Won S.Y."/>
            <person name="Oh T.-J."/>
            <person name="Yu Y."/>
            <person name="Kim N.-H."/>
            <person name="Lee O.R."/>
            <person name="Lee T.-H."/>
            <person name="Bashyal P."/>
            <person name="Kim T.-S."/>
            <person name="Lee W.-H."/>
            <person name="Kawkins C."/>
            <person name="Kim C.-K."/>
            <person name="Kim J.S."/>
            <person name="Ahn B.O."/>
            <person name="Rhee S.Y."/>
            <person name="Sohng J.K."/>
        </authorList>
    </citation>
    <scope>NUCLEOTIDE SEQUENCE</scope>
    <source>
        <tissue evidence="2">Leaf</tissue>
    </source>
</reference>
<dbReference type="Proteomes" id="UP000634136">
    <property type="component" value="Unassembled WGS sequence"/>
</dbReference>
<dbReference type="EMBL" id="JAAIUW010000011">
    <property type="protein sequence ID" value="KAF7808243.1"/>
    <property type="molecule type" value="Genomic_DNA"/>
</dbReference>
<dbReference type="SUPFAM" id="SSF53098">
    <property type="entry name" value="Ribonuclease H-like"/>
    <property type="match status" value="1"/>
</dbReference>
<organism evidence="2 3">
    <name type="scientific">Senna tora</name>
    <dbReference type="NCBI Taxonomy" id="362788"/>
    <lineage>
        <taxon>Eukaryota</taxon>
        <taxon>Viridiplantae</taxon>
        <taxon>Streptophyta</taxon>
        <taxon>Embryophyta</taxon>
        <taxon>Tracheophyta</taxon>
        <taxon>Spermatophyta</taxon>
        <taxon>Magnoliopsida</taxon>
        <taxon>eudicotyledons</taxon>
        <taxon>Gunneridae</taxon>
        <taxon>Pentapetalae</taxon>
        <taxon>rosids</taxon>
        <taxon>fabids</taxon>
        <taxon>Fabales</taxon>
        <taxon>Fabaceae</taxon>
        <taxon>Caesalpinioideae</taxon>
        <taxon>Cassia clade</taxon>
        <taxon>Senna</taxon>
    </lineage>
</organism>
<accession>A0A834SS25</accession>
<proteinExistence type="predicted"/>
<evidence type="ECO:0000256" key="1">
    <source>
        <dbReference type="SAM" id="MobiDB-lite"/>
    </source>
</evidence>
<evidence type="ECO:0000313" key="3">
    <source>
        <dbReference type="Proteomes" id="UP000634136"/>
    </source>
</evidence>
<protein>
    <submittedName>
        <fullName evidence="2">Retrovirus-related Pol polyprotein from transposon TNT 1-94</fullName>
    </submittedName>
</protein>
<name>A0A834SS25_9FABA</name>
<feature type="region of interest" description="Disordered" evidence="1">
    <location>
        <begin position="75"/>
        <end position="104"/>
    </location>
</feature>
<gene>
    <name evidence="2" type="ORF">G2W53_034986</name>
</gene>
<sequence>MPRSPQQNGVAERRNRTLMDMALTAKLLELNVAENSGFQPSETPESSRSVSIPLPSLTEAFSPITVREETVTLPALDEDPGMPVPKISQHHDLVPDIPQGHDPVPEIPQVHEPAQDIPLRRSQRERRLAINADYHVYLGEADFDIGHAVDPATFKEALHSPQSD</sequence>
<evidence type="ECO:0000313" key="2">
    <source>
        <dbReference type="EMBL" id="KAF7808243.1"/>
    </source>
</evidence>
<dbReference type="AlphaFoldDB" id="A0A834SS25"/>
<keyword evidence="3" id="KW-1185">Reference proteome</keyword>
<dbReference type="InterPro" id="IPR012337">
    <property type="entry name" value="RNaseH-like_sf"/>
</dbReference>